<proteinExistence type="predicted"/>
<dbReference type="EMBL" id="CP041016">
    <property type="protein sequence ID" value="QDC37885.1"/>
    <property type="molecule type" value="Genomic_DNA"/>
</dbReference>
<evidence type="ECO:0000259" key="2">
    <source>
        <dbReference type="Pfam" id="PF16793"/>
    </source>
</evidence>
<gene>
    <name evidence="3" type="ORF">FIL70_12215</name>
</gene>
<feature type="domain" description="RepB-like DNA primase" evidence="2">
    <location>
        <begin position="127"/>
        <end position="250"/>
    </location>
</feature>
<dbReference type="Gene3D" id="3.30.70.1790">
    <property type="entry name" value="RepB DNA-primase, N-terminal domain"/>
    <property type="match status" value="1"/>
</dbReference>
<dbReference type="InterPro" id="IPR039459">
    <property type="entry name" value="RepB-like_DNA_primase_dom"/>
</dbReference>
<reference evidence="3 4" key="1">
    <citation type="submission" date="2019-06" db="EMBL/GenBank/DDBJ databases">
        <title>Genome organization and adaptive potential of archetypical organophosphate degarding Sphingobium fuliginis ATCC 27551.</title>
        <authorList>
            <person name="Sarwar A."/>
            <person name="Parthasarathy S."/>
            <person name="Singh C."/>
            <person name="Siddavattam D."/>
        </authorList>
    </citation>
    <scope>NUCLEOTIDE SEQUENCE [LARGE SCALE GENOMIC DNA]</scope>
    <source>
        <strain evidence="3 4">ATCC 27551</strain>
    </source>
</reference>
<feature type="region of interest" description="Disordered" evidence="1">
    <location>
        <begin position="1"/>
        <end position="58"/>
    </location>
</feature>
<dbReference type="KEGG" id="sufl:FIL70_12215"/>
<evidence type="ECO:0000256" key="1">
    <source>
        <dbReference type="SAM" id="MobiDB-lite"/>
    </source>
</evidence>
<accession>A0A5B8CG58</accession>
<dbReference type="Pfam" id="PF16793">
    <property type="entry name" value="RepB_primase"/>
    <property type="match status" value="1"/>
</dbReference>
<sequence>MQDMNDAVADEPGTHKKAISAADIEIFPVQRSAPTATISDEGPEKGGKSGEGGGAPSLPLSNAEFVAHVFRHLPDGARPIVCSKAGDPETGGWLAEAAGDVDRQCPSDRNNYVNCSSFVPGDDGEINARKEQVAAFHFLMLDDIGTKADRAGLNGCTPSWEIETSPGNSQLGFCLKEPISQEATVKALQDAALRAGLGDRGASGIARWARLPEAINGKAKHADEQGKPFHCRLLAWKPDAIYTVAELAKALGLTLFPVSPLLIRPVRENRQLLTAAQRGDDVYTPRAIENPVLRALHERGLYKRAISHGKHDITCPWASEHTDGLDTGAAYFEPSREYPSGGFCCQHSHGDSYHISHLTEHLGLQPGEARWTARIRVIAGEIPRVRRAAEIVLALQGGYYQAGGAIVSIKTHPLTGDISMVQVSEQELTSALAEAADWEKYDGRSQKWVRCDPPVRTVQLLHRAQGYDHLPHLQGLARQPFVREGDGQLVTAPGYDAASGIYASFDPAAFPLPEPTKEAAHAALAKLKELLTEFHFGSEIDRAASISAMLTGAVRTRLQTAPAFNVTASTPGSGKSYLASAITPFAGPGVPLNLSYPTSADEATKSILSMLLQAPAVAVFDDMQTDWRAFGTMNRMLTSSTITDRILGVSKSATVSTRCLILGTGNNVRPVNDMCRRVITIRLTPRSEAPATLRYEGRPVDLVKAKRGEYVAAALTIIRAWEAAGRPKVDVPNIGSFEQWTDHCRYPLLWLGEPDPASSIIDQLRDDPAQEALGHFVSAWWNCFADKPMTVRKVVDCADNKVELRDALEDLPVTERGYINRGKLGWYLKKHAHRIVNGMEIRPADCSERNAWCVAKVAVRPEALTPVSPLLAA</sequence>
<name>A0A5B8CG58_SPHSA</name>
<dbReference type="Proteomes" id="UP000311469">
    <property type="component" value="Chromosome cSF1"/>
</dbReference>
<evidence type="ECO:0000313" key="4">
    <source>
        <dbReference type="Proteomes" id="UP000311469"/>
    </source>
</evidence>
<dbReference type="AlphaFoldDB" id="A0A5B8CG58"/>
<protein>
    <recommendedName>
        <fullName evidence="2">RepB-like DNA primase domain-containing protein</fullName>
    </recommendedName>
</protein>
<organism evidence="3 4">
    <name type="scientific">Sphingobium fuliginis ATCC 27551</name>
    <dbReference type="NCBI Taxonomy" id="1208342"/>
    <lineage>
        <taxon>Bacteria</taxon>
        <taxon>Pseudomonadati</taxon>
        <taxon>Pseudomonadota</taxon>
        <taxon>Alphaproteobacteria</taxon>
        <taxon>Sphingomonadales</taxon>
        <taxon>Sphingomonadaceae</taxon>
        <taxon>Sphingobium</taxon>
    </lineage>
</organism>
<evidence type="ECO:0000313" key="3">
    <source>
        <dbReference type="EMBL" id="QDC37885.1"/>
    </source>
</evidence>